<dbReference type="InterPro" id="IPR012337">
    <property type="entry name" value="RNaseH-like_sf"/>
</dbReference>
<evidence type="ECO:0000256" key="8">
    <source>
        <dbReference type="ARBA" id="ARBA00023163"/>
    </source>
</evidence>
<feature type="domain" description="C2H2-type" evidence="12">
    <location>
        <begin position="187"/>
        <end position="214"/>
    </location>
</feature>
<dbReference type="FunFam" id="3.30.160.60:FF:000065">
    <property type="entry name" value="B-cell CLL/lymphoma 6, member B"/>
    <property type="match status" value="1"/>
</dbReference>
<dbReference type="PANTHER" id="PTHR31511">
    <property type="entry name" value="PROTEIN CBG23764"/>
    <property type="match status" value="1"/>
</dbReference>
<feature type="domain" description="C2H2-type" evidence="12">
    <location>
        <begin position="303"/>
        <end position="331"/>
    </location>
</feature>
<dbReference type="SUPFAM" id="SSF53098">
    <property type="entry name" value="Ribonuclease H-like"/>
    <property type="match status" value="1"/>
</dbReference>
<keyword evidence="7" id="KW-0238">DNA-binding</keyword>
<accession>A0A4Y2E019</accession>
<gene>
    <name evidence="13" type="primary">Prdm4_3</name>
    <name evidence="13" type="ORF">AVEN_183933_1</name>
</gene>
<dbReference type="OrthoDB" id="6430028at2759"/>
<dbReference type="GO" id="GO:0005634">
    <property type="term" value="C:nucleus"/>
    <property type="evidence" value="ECO:0007669"/>
    <property type="project" value="UniProtKB-SubCell"/>
</dbReference>
<evidence type="ECO:0000256" key="9">
    <source>
        <dbReference type="ARBA" id="ARBA00023242"/>
    </source>
</evidence>
<dbReference type="Pfam" id="PF13912">
    <property type="entry name" value="zf-C2H2_6"/>
    <property type="match status" value="1"/>
</dbReference>
<feature type="domain" description="C2H2-type" evidence="12">
    <location>
        <begin position="276"/>
        <end position="303"/>
    </location>
</feature>
<dbReference type="InterPro" id="IPR044925">
    <property type="entry name" value="His-Me_finger_sf"/>
</dbReference>
<dbReference type="Pfam" id="PF02945">
    <property type="entry name" value="Endonuclease_7"/>
    <property type="match status" value="1"/>
</dbReference>
<sequence length="1452" mass="168956">MTRRLLTGTSDWEFMLGRQETSSQIGKISESGIGVPLQLVSLYSRLTIDQQRVSSMDQRRVSFSSMDSDQGEFDDFATPACNEAMNAAELQSEWKIDTPVWDETPSTSSGQRGLASPEKHVDQRGVYSMDSDQGEFDDFVTPTCNEAMNAAELQSEWKIDTPVWDEAPSTSSGYRGPASPEMRSQHFVCPTCSKSFAWKKSLVMHMKIHTGEKLFACKICDKAFGRNDHLNRHMRIHASEIEEKENYLKCDICDKTFGRKDNLKDHMKTHSKENNFKCVICDRSFQRKHCFAMHMHKHQEKKYDCKKCDRSFISLQHLNQHVRASHPEIKLTSVKRGAASTPEGNSKRVRREGGALNTFTSTFFQPTESSKKDFLLFFDEITPELKENIEEEIQEKGAVKWYGVVKAVFKRESEDGGEERILEAVDEFIRRGSGWILDKIVHFELCVAKYQPLRASSYIILPKKLADKKAVLNIQNEDQKCLVWCLIAHKLNSLAHDSYRVSHYTPHEQEIKLDCVECPVPLNKIPIIERLNNLRINVFGYEENEVFPLYVSKRVDEECVNLLLIANEETQHYCLIRNMSRLLGDLTKHNGKHHYCYRCLHRFAKVEILKDHLQYCNDHSPQHIKMPEKGENFIKFVNVHYQHPLPYIIYADFESLIVKEVHTSGNTEIVARHEACGYAYIIIGPDGRSVKPIAIYRGKNAVQHFMENILKEKEELAAKLTSIVPISMTPQDELDFRSATHCSICKKALKGDRVRDHDHQTGRYRAALHSSCNLKFRLSKKIPIVFHNLKNYDGHLIMQEIGKLKDYEISVVPTTMEKYVTFSLSKRYHKFKVSLNFVDSFQFLSTSLEKLVQNLTPDKFNILKENFLHHNISLLLRKGVYPYEYMDSHQKFDEERLPSIDSFESTLTGSGISDEDYRHAQTVWNYFNLKNMGEYHDLYVKCDVLQLADVFENFRNLCQHYYGLDCVHLFTAPGLAWQSSLKMTDQPLELFTDINMHMFVEKGIRGGISVITKRFSQANNKYLPNFDASKSIKHIIYLDCNNLYGASMVESLPYGGFEWISADVTLDWIQSIPQDSSEGYIFEVDLKYPEELHDHHNDYPLAPEKMDIKFEDLSEFSKAVLNGMKYTPSTKLVPNLKAKKNYITYYKNLQFYLKQGLKLEKVHKILKFQQKPWLKKYIMFNTEKRKNSKSAFEKDFFKLMNNSVYGKTMENIRNPVDVQLVNDEKKAQKLVAAPTFKRFKIFDNELVGVERVKKCLTLDKPIYVGFVILELSKLIMYNFHYNVMKKEYGDKAELLFTDTDSLTYEVETEDIYEDMSRHMDIYDTSDYPRDHFLFNESNKKKIGCFKDELHSKPIYEFIGLRPKMYSIKSERGEKKTAKGVARSVVERNVRHEDYRRCREELKSTREIQHQIQSENHKLKTVKVNKIALCAFDDKRYLLDDNVHTLAHGHYKI</sequence>
<dbReference type="SUPFAM" id="SSF57667">
    <property type="entry name" value="beta-beta-alpha zinc fingers"/>
    <property type="match status" value="3"/>
</dbReference>
<dbReference type="Gene3D" id="3.40.1800.10">
    <property type="entry name" value="His-Me finger endonucleases"/>
    <property type="match status" value="1"/>
</dbReference>
<dbReference type="Pfam" id="PF00096">
    <property type="entry name" value="zf-C2H2"/>
    <property type="match status" value="3"/>
</dbReference>
<keyword evidence="9" id="KW-0539">Nucleus</keyword>
<dbReference type="InterPro" id="IPR004211">
    <property type="entry name" value="Endonuclease_7"/>
</dbReference>
<keyword evidence="14" id="KW-1185">Reference proteome</keyword>
<dbReference type="InterPro" id="IPR036236">
    <property type="entry name" value="Znf_C2H2_sf"/>
</dbReference>
<reference evidence="13 14" key="1">
    <citation type="journal article" date="2019" name="Sci. Rep.">
        <title>Orb-weaving spider Araneus ventricosus genome elucidates the spidroin gene catalogue.</title>
        <authorList>
            <person name="Kono N."/>
            <person name="Nakamura H."/>
            <person name="Ohtoshi R."/>
            <person name="Moran D.A.P."/>
            <person name="Shinohara A."/>
            <person name="Yoshida Y."/>
            <person name="Fujiwara M."/>
            <person name="Mori M."/>
            <person name="Tomita M."/>
            <person name="Arakawa K."/>
        </authorList>
    </citation>
    <scope>NUCLEOTIDE SEQUENCE [LARGE SCALE GENOMIC DNA]</scope>
</reference>
<protein>
    <submittedName>
        <fullName evidence="13">PR domain zinc finger protein 4</fullName>
    </submittedName>
</protein>
<keyword evidence="6" id="KW-0805">Transcription regulation</keyword>
<evidence type="ECO:0000256" key="3">
    <source>
        <dbReference type="ARBA" id="ARBA00022737"/>
    </source>
</evidence>
<evidence type="ECO:0000313" key="14">
    <source>
        <dbReference type="Proteomes" id="UP000499080"/>
    </source>
</evidence>
<dbReference type="Gene3D" id="3.30.160.60">
    <property type="entry name" value="Classic Zinc Finger"/>
    <property type="match status" value="4"/>
</dbReference>
<organism evidence="13 14">
    <name type="scientific">Araneus ventricosus</name>
    <name type="common">Orbweaver spider</name>
    <name type="synonym">Epeira ventricosa</name>
    <dbReference type="NCBI Taxonomy" id="182803"/>
    <lineage>
        <taxon>Eukaryota</taxon>
        <taxon>Metazoa</taxon>
        <taxon>Ecdysozoa</taxon>
        <taxon>Arthropoda</taxon>
        <taxon>Chelicerata</taxon>
        <taxon>Arachnida</taxon>
        <taxon>Araneae</taxon>
        <taxon>Araneomorphae</taxon>
        <taxon>Entelegynae</taxon>
        <taxon>Araneoidea</taxon>
        <taxon>Araneidae</taxon>
        <taxon>Araneus</taxon>
    </lineage>
</organism>
<evidence type="ECO:0000259" key="12">
    <source>
        <dbReference type="PROSITE" id="PS50157"/>
    </source>
</evidence>
<dbReference type="GO" id="GO:0008270">
    <property type="term" value="F:zinc ion binding"/>
    <property type="evidence" value="ECO:0007669"/>
    <property type="project" value="UniProtKB-KW"/>
</dbReference>
<evidence type="ECO:0000256" key="10">
    <source>
        <dbReference type="PROSITE-ProRule" id="PRU00042"/>
    </source>
</evidence>
<evidence type="ECO:0000256" key="1">
    <source>
        <dbReference type="ARBA" id="ARBA00004123"/>
    </source>
</evidence>
<proteinExistence type="predicted"/>
<dbReference type="SMART" id="SM00355">
    <property type="entry name" value="ZnF_C2H2"/>
    <property type="match status" value="5"/>
</dbReference>
<dbReference type="Proteomes" id="UP000499080">
    <property type="component" value="Unassembled WGS sequence"/>
</dbReference>
<keyword evidence="3" id="KW-0677">Repeat</keyword>
<dbReference type="PROSITE" id="PS00028">
    <property type="entry name" value="ZINC_FINGER_C2H2_1"/>
    <property type="match status" value="5"/>
</dbReference>
<evidence type="ECO:0000256" key="6">
    <source>
        <dbReference type="ARBA" id="ARBA00023015"/>
    </source>
</evidence>
<dbReference type="GO" id="GO:0071897">
    <property type="term" value="P:DNA biosynthetic process"/>
    <property type="evidence" value="ECO:0007669"/>
    <property type="project" value="UniProtKB-ARBA"/>
</dbReference>
<keyword evidence="2" id="KW-0479">Metal-binding</keyword>
<feature type="domain" description="C2H2-type" evidence="12">
    <location>
        <begin position="248"/>
        <end position="275"/>
    </location>
</feature>
<dbReference type="FunFam" id="3.30.160.60:FF:000624">
    <property type="entry name" value="zinc finger protein 697"/>
    <property type="match status" value="1"/>
</dbReference>
<dbReference type="SUPFAM" id="SSF54060">
    <property type="entry name" value="His-Me finger endonucleases"/>
    <property type="match status" value="1"/>
</dbReference>
<evidence type="ECO:0000256" key="2">
    <source>
        <dbReference type="ARBA" id="ARBA00022723"/>
    </source>
</evidence>
<feature type="domain" description="C2H2-type" evidence="12">
    <location>
        <begin position="215"/>
        <end position="242"/>
    </location>
</feature>
<evidence type="ECO:0000313" key="13">
    <source>
        <dbReference type="EMBL" id="GBM22493.1"/>
    </source>
</evidence>
<dbReference type="PROSITE" id="PS50157">
    <property type="entry name" value="ZINC_FINGER_C2H2_2"/>
    <property type="match status" value="5"/>
</dbReference>
<evidence type="ECO:0000256" key="11">
    <source>
        <dbReference type="SAM" id="MobiDB-lite"/>
    </source>
</evidence>
<keyword evidence="5" id="KW-0862">Zinc</keyword>
<name>A0A4Y2E019_ARAVE</name>
<evidence type="ECO:0000256" key="7">
    <source>
        <dbReference type="ARBA" id="ARBA00023125"/>
    </source>
</evidence>
<keyword evidence="4 10" id="KW-0863">Zinc-finger</keyword>
<dbReference type="GO" id="GO:0003677">
    <property type="term" value="F:DNA binding"/>
    <property type="evidence" value="ECO:0007669"/>
    <property type="project" value="UniProtKB-KW"/>
</dbReference>
<evidence type="ECO:0000256" key="4">
    <source>
        <dbReference type="ARBA" id="ARBA00022771"/>
    </source>
</evidence>
<dbReference type="InterPro" id="IPR013087">
    <property type="entry name" value="Znf_C2H2_type"/>
</dbReference>
<dbReference type="InterPro" id="IPR038563">
    <property type="entry name" value="Endonuclease_7_sf"/>
</dbReference>
<dbReference type="InterPro" id="IPR043502">
    <property type="entry name" value="DNA/RNA_pol_sf"/>
</dbReference>
<dbReference type="SUPFAM" id="SSF56672">
    <property type="entry name" value="DNA/RNA polymerases"/>
    <property type="match status" value="1"/>
</dbReference>
<dbReference type="EMBL" id="BGPR01000481">
    <property type="protein sequence ID" value="GBM22493.1"/>
    <property type="molecule type" value="Genomic_DNA"/>
</dbReference>
<keyword evidence="8" id="KW-0804">Transcription</keyword>
<comment type="caution">
    <text evidence="13">The sequence shown here is derived from an EMBL/GenBank/DDBJ whole genome shotgun (WGS) entry which is preliminary data.</text>
</comment>
<dbReference type="PANTHER" id="PTHR31511:SF12">
    <property type="entry name" value="RHO TERMINATION FACTOR N-TERMINAL DOMAIN-CONTAINING PROTEIN"/>
    <property type="match status" value="1"/>
</dbReference>
<comment type="subcellular location">
    <subcellularLocation>
        <location evidence="1">Nucleus</location>
    </subcellularLocation>
</comment>
<evidence type="ECO:0000256" key="5">
    <source>
        <dbReference type="ARBA" id="ARBA00022833"/>
    </source>
</evidence>
<dbReference type="FunFam" id="3.30.160.60:FF:000646">
    <property type="entry name" value="Myeloid zinc finger 1"/>
    <property type="match status" value="1"/>
</dbReference>
<dbReference type="GO" id="GO:0042575">
    <property type="term" value="C:DNA polymerase complex"/>
    <property type="evidence" value="ECO:0007669"/>
    <property type="project" value="UniProtKB-ARBA"/>
</dbReference>
<feature type="region of interest" description="Disordered" evidence="11">
    <location>
        <begin position="94"/>
        <end position="123"/>
    </location>
</feature>